<gene>
    <name evidence="3" type="ORF">SAMN02745857_01051</name>
</gene>
<dbReference type="AlphaFoldDB" id="A0A1W1XAA4"/>
<sequence>MKNALAFKLFAIGVLVLILMAALSMVRSLVYERQQRAQSVVAEIADHTAHAQTLTGPFLVVPYWVTEWTLTERTENGKAVKEWTAGPETAQRLIVQPDQLDVNGKLQVNMLKRGIFQAPVYKSGLKLTGRFTLPGRADIERRGEVDGKRYAYAWGQPFLTVGVTDVRGLGTIAGQLGGQKLAFLPGSKQAWLGSGVNAPLQGGTQETPQAVDFALDMGLSGTETLNITPVAKANRLALSGDWAHPSFVGPLAPAERNTTDNSFSATWQANDWATGLTDEKLARCAAADKECEQLGVGSFGVRMLDPVDRYALVERTVKYAELFLLLTFGAFFLTEVLKRLRVHPVQYGLVGFALALFFMLTLSLSEHLPFAAAYWLAAGASIALLGYYISHVMAGWQRGLSFSALLAALYGVLFGILQSEDMALLMGSLVLFGLLAVVMVITRKVNWYGLSRSTDDGDADPANPHEPVPLGMQR</sequence>
<name>A0A1W1XAA4_9NEIS</name>
<reference evidence="3 4" key="1">
    <citation type="submission" date="2017-04" db="EMBL/GenBank/DDBJ databases">
        <authorList>
            <person name="Afonso C.L."/>
            <person name="Miller P.J."/>
            <person name="Scott M.A."/>
            <person name="Spackman E."/>
            <person name="Goraichik I."/>
            <person name="Dimitrov K.M."/>
            <person name="Suarez D.L."/>
            <person name="Swayne D.E."/>
        </authorList>
    </citation>
    <scope>NUCLEOTIDE SEQUENCE [LARGE SCALE GENOMIC DNA]</scope>
    <source>
        <strain evidence="3 4">DSM 23236</strain>
    </source>
</reference>
<evidence type="ECO:0000313" key="4">
    <source>
        <dbReference type="Proteomes" id="UP000192761"/>
    </source>
</evidence>
<keyword evidence="2" id="KW-0472">Membrane</keyword>
<protein>
    <submittedName>
        <fullName evidence="3">Inner membrane protein</fullName>
    </submittedName>
</protein>
<evidence type="ECO:0000256" key="2">
    <source>
        <dbReference type="SAM" id="Phobius"/>
    </source>
</evidence>
<dbReference type="EMBL" id="FWXD01000005">
    <property type="protein sequence ID" value="SMC20793.1"/>
    <property type="molecule type" value="Genomic_DNA"/>
</dbReference>
<organism evidence="3 4">
    <name type="scientific">Andreprevotia lacus DSM 23236</name>
    <dbReference type="NCBI Taxonomy" id="1121001"/>
    <lineage>
        <taxon>Bacteria</taxon>
        <taxon>Pseudomonadati</taxon>
        <taxon>Pseudomonadota</taxon>
        <taxon>Betaproteobacteria</taxon>
        <taxon>Neisseriales</taxon>
        <taxon>Chitinibacteraceae</taxon>
        <taxon>Andreprevotia</taxon>
    </lineage>
</organism>
<feature type="transmembrane region" description="Helical" evidence="2">
    <location>
        <begin position="423"/>
        <end position="442"/>
    </location>
</feature>
<keyword evidence="2" id="KW-0812">Transmembrane</keyword>
<dbReference type="GO" id="GO:0005886">
    <property type="term" value="C:plasma membrane"/>
    <property type="evidence" value="ECO:0007669"/>
    <property type="project" value="TreeGrafter"/>
</dbReference>
<feature type="transmembrane region" description="Helical" evidence="2">
    <location>
        <begin position="400"/>
        <end position="417"/>
    </location>
</feature>
<feature type="transmembrane region" description="Helical" evidence="2">
    <location>
        <begin position="344"/>
        <end position="364"/>
    </location>
</feature>
<dbReference type="STRING" id="1121001.SAMN02745857_01051"/>
<evidence type="ECO:0000256" key="1">
    <source>
        <dbReference type="SAM" id="MobiDB-lite"/>
    </source>
</evidence>
<accession>A0A1W1XAA4</accession>
<dbReference type="Proteomes" id="UP000192761">
    <property type="component" value="Unassembled WGS sequence"/>
</dbReference>
<keyword evidence="4" id="KW-1185">Reference proteome</keyword>
<keyword evidence="2" id="KW-1133">Transmembrane helix</keyword>
<feature type="region of interest" description="Disordered" evidence="1">
    <location>
        <begin position="454"/>
        <end position="474"/>
    </location>
</feature>
<dbReference type="PIRSF" id="PIRSF004548">
    <property type="entry name" value="CreD"/>
    <property type="match status" value="1"/>
</dbReference>
<proteinExistence type="predicted"/>
<dbReference type="Pfam" id="PF06123">
    <property type="entry name" value="CreD"/>
    <property type="match status" value="1"/>
</dbReference>
<evidence type="ECO:0000313" key="3">
    <source>
        <dbReference type="EMBL" id="SMC20793.1"/>
    </source>
</evidence>
<dbReference type="NCBIfam" id="NF008712">
    <property type="entry name" value="PRK11715.1-1"/>
    <property type="match status" value="1"/>
</dbReference>
<dbReference type="PANTHER" id="PTHR30092:SF0">
    <property type="entry name" value="INNER MEMBRANE PROTEIN CRED"/>
    <property type="match status" value="1"/>
</dbReference>
<feature type="transmembrane region" description="Helical" evidence="2">
    <location>
        <begin position="370"/>
        <end position="388"/>
    </location>
</feature>
<dbReference type="RefSeq" id="WP_176216792.1">
    <property type="nucleotide sequence ID" value="NZ_FWXD01000005.1"/>
</dbReference>
<dbReference type="InterPro" id="IPR010364">
    <property type="entry name" value="Uncharacterised_IM_CreD"/>
</dbReference>
<dbReference type="PANTHER" id="PTHR30092">
    <property type="entry name" value="INNER MEMBRANE PROTEIN CRED"/>
    <property type="match status" value="1"/>
</dbReference>